<evidence type="ECO:0000256" key="1">
    <source>
        <dbReference type="SAM" id="MobiDB-lite"/>
    </source>
</evidence>
<reference evidence="2 3" key="1">
    <citation type="submission" date="2019-01" db="EMBL/GenBank/DDBJ databases">
        <authorList>
            <person name="Li J."/>
        </authorList>
    </citation>
    <scope>NUCLEOTIDE SEQUENCE [LARGE SCALE GENOMIC DNA]</scope>
    <source>
        <strain evidence="2 3">CGMCC 4.7180</strain>
    </source>
</reference>
<feature type="region of interest" description="Disordered" evidence="1">
    <location>
        <begin position="1"/>
        <end position="21"/>
    </location>
</feature>
<gene>
    <name evidence="2" type="ORF">ESO86_10335</name>
</gene>
<name>A0A4Q2JGC1_9MICO</name>
<accession>A0A4Q2JGC1</accession>
<evidence type="ECO:0000313" key="3">
    <source>
        <dbReference type="Proteomes" id="UP000292881"/>
    </source>
</evidence>
<dbReference type="EMBL" id="SDPL01000193">
    <property type="protein sequence ID" value="RXZ46905.1"/>
    <property type="molecule type" value="Genomic_DNA"/>
</dbReference>
<keyword evidence="3" id="KW-1185">Reference proteome</keyword>
<proteinExistence type="predicted"/>
<dbReference type="RefSeq" id="WP_129234820.1">
    <property type="nucleotide sequence ID" value="NZ_JBHXVJ010000001.1"/>
</dbReference>
<dbReference type="AlphaFoldDB" id="A0A4Q2JGC1"/>
<comment type="caution">
    <text evidence="2">The sequence shown here is derived from an EMBL/GenBank/DDBJ whole genome shotgun (WGS) entry which is preliminary data.</text>
</comment>
<dbReference type="OrthoDB" id="5121710at2"/>
<dbReference type="Proteomes" id="UP000292881">
    <property type="component" value="Unassembled WGS sequence"/>
</dbReference>
<protein>
    <submittedName>
        <fullName evidence="2">Uncharacterized protein</fullName>
    </submittedName>
</protein>
<sequence length="72" mass="7923">MAETPHTQDEPIEEGAGDASRADRIAGILEQVRSDLRLGHAHDEEAELRLRLADAGITATDAEIERYVAREL</sequence>
<evidence type="ECO:0000313" key="2">
    <source>
        <dbReference type="EMBL" id="RXZ46905.1"/>
    </source>
</evidence>
<organism evidence="2 3">
    <name type="scientific">Agromyces binzhouensis</name>
    <dbReference type="NCBI Taxonomy" id="1817495"/>
    <lineage>
        <taxon>Bacteria</taxon>
        <taxon>Bacillati</taxon>
        <taxon>Actinomycetota</taxon>
        <taxon>Actinomycetes</taxon>
        <taxon>Micrococcales</taxon>
        <taxon>Microbacteriaceae</taxon>
        <taxon>Agromyces</taxon>
    </lineage>
</organism>